<dbReference type="AlphaFoldDB" id="A0A9P6Z1I3"/>
<dbReference type="Proteomes" id="UP000740926">
    <property type="component" value="Unassembled WGS sequence"/>
</dbReference>
<protein>
    <recommendedName>
        <fullName evidence="6">Tc1-like transposase DDE domain-containing protein</fullName>
    </recommendedName>
</protein>
<feature type="domain" description="Tc1-like transposase DDE" evidence="3">
    <location>
        <begin position="138"/>
        <end position="284"/>
    </location>
</feature>
<dbReference type="Gene3D" id="3.30.420.10">
    <property type="entry name" value="Ribonuclease H-like superfamily/Ribonuclease H"/>
    <property type="match status" value="1"/>
</dbReference>
<feature type="region of interest" description="Disordered" evidence="1">
    <location>
        <begin position="1"/>
        <end position="48"/>
    </location>
</feature>
<dbReference type="InterPro" id="IPR036397">
    <property type="entry name" value="RNaseH_sf"/>
</dbReference>
<organism evidence="4 5">
    <name type="scientific">Rhizopus delemar</name>
    <dbReference type="NCBI Taxonomy" id="936053"/>
    <lineage>
        <taxon>Eukaryota</taxon>
        <taxon>Fungi</taxon>
        <taxon>Fungi incertae sedis</taxon>
        <taxon>Mucoromycota</taxon>
        <taxon>Mucoromycotina</taxon>
        <taxon>Mucoromycetes</taxon>
        <taxon>Mucorales</taxon>
        <taxon>Mucorineae</taxon>
        <taxon>Rhizopodaceae</taxon>
        <taxon>Rhizopus</taxon>
    </lineage>
</organism>
<proteinExistence type="predicted"/>
<evidence type="ECO:0000313" key="4">
    <source>
        <dbReference type="EMBL" id="KAG1568827.1"/>
    </source>
</evidence>
<keyword evidence="5" id="KW-1185">Reference proteome</keyword>
<sequence length="880" mass="101078">MKPADAAKLANVNPETARKWKREYDNDPEKNIPFKKTNRTSKRAPSQLNESHKMHLINFFDENPSAAIQDAVENLTKSFEGLEIKKSRVAEFMKEECSLSLKVVTRHPKARNSQKNLEARANWVKQWQQKGLHFMKNCVFLDEAGFDVNMRRSRGWAQRGKPAIEETTSARGVSHTVIGAISAYGIVNVSLREPGNVKKRRVVGAKKRKAPEGVAAAIPKGTTTGHFVQFISDTLDIMDEFPKLERVSYLYLPPYSPELNPIEMFWKVLEDRVKRGKLTDAETLPSRIIEGSEDVPVEHLLSFIQHSINYRKYLDVVPVEEAGQKRKRLEFHSLLTSICEYLPNYQQTLKNLQNGEIEIIGYARKSPSPEDQETRVRLLNSMINNLRSRSLETRVYVSACSRSSTPFQERGLKNHEIYDELSNIDGDTQEMLKYLQSVKHDVCLVSLDFAGLSSRSHQTDHALLSINFTVGTSSTGKGLWRANPNLVKNPVYVHKLHEQIEKYITNKLSKYNNSPQEKWDLLKKMVKKVTQSFCRNRCLWRNDRIKQLQSQRNDIFRRYSDNSTCLNILLPEVENKLAKLQTEIAEIDILRAGKRWIENNEKSAGYLKRTAESRNIKRNITKLVHPETGLECLDIKAKLDAASNFYSTLYSAEPIDHHDLESMLNTIDKQVSPSDAKHIISSISFDDILDESRRTPHKSSPGMDGLPYEILRLIIGHPSCKSLVLEVYNDAINKALFPKSWQQTCLVLLLKTGDLTSLSNWRPISLINTDCKVFTRIMNSRIMGISSKLITRFQSGFMHNRFIGDHGFACRLIMEDASKSMLISESLGVMLDQPKACDRIHPEYLCKVLNRFGFPNKIHQVYPRPFLWQFNFRQREWILV</sequence>
<name>A0A9P6Z1I3_9FUNG</name>
<gene>
    <name evidence="4" type="ORF">G6F50_006941</name>
</gene>
<dbReference type="Pfam" id="PF00078">
    <property type="entry name" value="RVT_1"/>
    <property type="match status" value="1"/>
</dbReference>
<evidence type="ECO:0000259" key="2">
    <source>
        <dbReference type="Pfam" id="PF00078"/>
    </source>
</evidence>
<dbReference type="Pfam" id="PF13358">
    <property type="entry name" value="DDE_3"/>
    <property type="match status" value="1"/>
</dbReference>
<comment type="caution">
    <text evidence="4">The sequence shown here is derived from an EMBL/GenBank/DDBJ whole genome shotgun (WGS) entry which is preliminary data.</text>
</comment>
<accession>A0A9P6Z1I3</accession>
<dbReference type="InterPro" id="IPR000477">
    <property type="entry name" value="RT_dom"/>
</dbReference>
<evidence type="ECO:0000259" key="3">
    <source>
        <dbReference type="Pfam" id="PF13358"/>
    </source>
</evidence>
<feature type="domain" description="Reverse transcriptase" evidence="2">
    <location>
        <begin position="758"/>
        <end position="872"/>
    </location>
</feature>
<evidence type="ECO:0008006" key="6">
    <source>
        <dbReference type="Google" id="ProtNLM"/>
    </source>
</evidence>
<feature type="compositionally biased region" description="Basic and acidic residues" evidence="1">
    <location>
        <begin position="16"/>
        <end position="32"/>
    </location>
</feature>
<dbReference type="GO" id="GO:0003676">
    <property type="term" value="F:nucleic acid binding"/>
    <property type="evidence" value="ECO:0007669"/>
    <property type="project" value="InterPro"/>
</dbReference>
<evidence type="ECO:0000313" key="5">
    <source>
        <dbReference type="Proteomes" id="UP000740926"/>
    </source>
</evidence>
<dbReference type="EMBL" id="JAANIU010001056">
    <property type="protein sequence ID" value="KAG1568827.1"/>
    <property type="molecule type" value="Genomic_DNA"/>
</dbReference>
<dbReference type="PANTHER" id="PTHR19446">
    <property type="entry name" value="REVERSE TRANSCRIPTASES"/>
    <property type="match status" value="1"/>
</dbReference>
<evidence type="ECO:0000256" key="1">
    <source>
        <dbReference type="SAM" id="MobiDB-lite"/>
    </source>
</evidence>
<reference evidence="4 5" key="1">
    <citation type="journal article" date="2020" name="Microb. Genom.">
        <title>Genetic diversity of clinical and environmental Mucorales isolates obtained from an investigation of mucormycosis cases among solid organ transplant recipients.</title>
        <authorList>
            <person name="Nguyen M.H."/>
            <person name="Kaul D."/>
            <person name="Muto C."/>
            <person name="Cheng S.J."/>
            <person name="Richter R.A."/>
            <person name="Bruno V.M."/>
            <person name="Liu G."/>
            <person name="Beyhan S."/>
            <person name="Sundermann A.J."/>
            <person name="Mounaud S."/>
            <person name="Pasculle A.W."/>
            <person name="Nierman W.C."/>
            <person name="Driscoll E."/>
            <person name="Cumbie R."/>
            <person name="Clancy C.J."/>
            <person name="Dupont C.L."/>
        </authorList>
    </citation>
    <scope>NUCLEOTIDE SEQUENCE [LARGE SCALE GENOMIC DNA]</scope>
    <source>
        <strain evidence="4 5">GL24</strain>
    </source>
</reference>
<dbReference type="InterPro" id="IPR038717">
    <property type="entry name" value="Tc1-like_DDE_dom"/>
</dbReference>